<evidence type="ECO:0000256" key="7">
    <source>
        <dbReference type="SAM" id="Coils"/>
    </source>
</evidence>
<accession>A0A5U3ITT3</accession>
<dbReference type="InterPro" id="IPR006144">
    <property type="entry name" value="Secretion_HlyD_CS"/>
</dbReference>
<evidence type="ECO:0000256" key="4">
    <source>
        <dbReference type="ARBA" id="ARBA00022692"/>
    </source>
</evidence>
<evidence type="ECO:0000256" key="5">
    <source>
        <dbReference type="ARBA" id="ARBA00022989"/>
    </source>
</evidence>
<dbReference type="GO" id="GO:0016020">
    <property type="term" value="C:membrane"/>
    <property type="evidence" value="ECO:0007669"/>
    <property type="project" value="UniProtKB-SubCell"/>
</dbReference>
<reference evidence="10" key="1">
    <citation type="submission" date="2018-07" db="EMBL/GenBank/DDBJ databases">
        <authorList>
            <consortium name="GenomeTrakr network: Whole genome sequencing for foodborne pathogen traceback"/>
        </authorList>
    </citation>
    <scope>NUCLEOTIDE SEQUENCE [LARGE SCALE GENOMIC DNA]</scope>
    <source>
        <strain evidence="10">FDA00008842</strain>
    </source>
</reference>
<dbReference type="PANTHER" id="PTHR30386:SF28">
    <property type="entry name" value="EXPORTED PROTEIN"/>
    <property type="match status" value="1"/>
</dbReference>
<dbReference type="GO" id="GO:0009306">
    <property type="term" value="P:protein secretion"/>
    <property type="evidence" value="ECO:0007669"/>
    <property type="project" value="InterPro"/>
</dbReference>
<keyword evidence="3" id="KW-0813">Transport</keyword>
<dbReference type="PROSITE" id="PS00543">
    <property type="entry name" value="HLYD_FAMILY"/>
    <property type="match status" value="1"/>
</dbReference>
<feature type="domain" description="AprE-like beta-barrel" evidence="9">
    <location>
        <begin position="311"/>
        <end position="406"/>
    </location>
</feature>
<evidence type="ECO:0000256" key="3">
    <source>
        <dbReference type="ARBA" id="ARBA00022448"/>
    </source>
</evidence>
<evidence type="ECO:0000313" key="10">
    <source>
        <dbReference type="EMBL" id="EBP4586495.1"/>
    </source>
</evidence>
<evidence type="ECO:0000259" key="9">
    <source>
        <dbReference type="Pfam" id="PF26002"/>
    </source>
</evidence>
<proteinExistence type="inferred from homology"/>
<evidence type="ECO:0000256" key="1">
    <source>
        <dbReference type="ARBA" id="ARBA00004167"/>
    </source>
</evidence>
<dbReference type="AlphaFoldDB" id="A0A5U3ITT3"/>
<evidence type="ECO:0000256" key="8">
    <source>
        <dbReference type="SAM" id="Phobius"/>
    </source>
</evidence>
<dbReference type="Pfam" id="PF26002">
    <property type="entry name" value="Beta-barrel_AprE"/>
    <property type="match status" value="1"/>
</dbReference>
<evidence type="ECO:0000256" key="2">
    <source>
        <dbReference type="ARBA" id="ARBA00009477"/>
    </source>
</evidence>
<dbReference type="Proteomes" id="UP000839610">
    <property type="component" value="Unassembled WGS sequence"/>
</dbReference>
<keyword evidence="5 8" id="KW-1133">Transmembrane helix</keyword>
<comment type="subcellular location">
    <subcellularLocation>
        <location evidence="1">Membrane</location>
        <topology evidence="1">Single-pass membrane protein</topology>
    </subcellularLocation>
</comment>
<keyword evidence="4 8" id="KW-0812">Transmembrane</keyword>
<dbReference type="Gene3D" id="2.40.30.170">
    <property type="match status" value="1"/>
</dbReference>
<comment type="caution">
    <text evidence="10">The sequence shown here is derived from an EMBL/GenBank/DDBJ whole genome shotgun (WGS) entry which is preliminary data.</text>
</comment>
<gene>
    <name evidence="10" type="ORF">VH79_25680</name>
</gene>
<sequence>MQLLPVNNDNCVVFMFRKDFFLHKKNEWLGDVHISNPVSYRLLGLYCFILFLTFIIFLFFAHYTNREKSQGSIIPEKGIININSNDNGFIKDIFISNGSHIKKGEPLFSISKEKNAEQYGNTNQYINKQLEKQKQLLVKTIADKRSFLDTQKKMKTDYINEIKNDKIEIKNQLLITQRQSLKMKSILSNMQKLKSKGYVSNLEIQQQENLFLENEKQMKSLKRQLIENTMKLNEQEDFLNKINNEYKMEENKINQDIFEIEKNMAINKNDEQNIYFAKEDGIVSSLLFEKGQSIKIGDTVIAVIPENSKFVVQLFVPSNSIGFIKPGNNVVLRYQAYPYQKFGVQHGKVKEISKSITSAKQITDITGNPSNDPYYKIIVEPEKQFIDTYGEQKKLISGMIVDADIMLEKRNIFEWIFEPMFGLKNKYLN</sequence>
<dbReference type="InterPro" id="IPR058982">
    <property type="entry name" value="Beta-barrel_AprE"/>
</dbReference>
<keyword evidence="6 8" id="KW-0472">Membrane</keyword>
<feature type="transmembrane region" description="Helical" evidence="8">
    <location>
        <begin position="43"/>
        <end position="63"/>
    </location>
</feature>
<name>A0A5U3ITT3_SALER</name>
<keyword evidence="7" id="KW-0175">Coiled coil</keyword>
<dbReference type="EMBL" id="AAGLUV010000034">
    <property type="protein sequence ID" value="EBP4586495.1"/>
    <property type="molecule type" value="Genomic_DNA"/>
</dbReference>
<evidence type="ECO:0000256" key="6">
    <source>
        <dbReference type="ARBA" id="ARBA00023136"/>
    </source>
</evidence>
<feature type="coiled-coil region" evidence="7">
    <location>
        <begin position="204"/>
        <end position="252"/>
    </location>
</feature>
<protein>
    <submittedName>
        <fullName evidence="10">HlyD family efflux transporter periplasmic adaptor subunit</fullName>
    </submittedName>
</protein>
<comment type="similarity">
    <text evidence="2">Belongs to the membrane fusion protein (MFP) (TC 8.A.1) family.</text>
</comment>
<dbReference type="PRINTS" id="PR01490">
    <property type="entry name" value="RTXTOXIND"/>
</dbReference>
<organism evidence="10">
    <name type="scientific">Salmonella enterica</name>
    <name type="common">Salmonella choleraesuis</name>
    <dbReference type="NCBI Taxonomy" id="28901"/>
    <lineage>
        <taxon>Bacteria</taxon>
        <taxon>Pseudomonadati</taxon>
        <taxon>Pseudomonadota</taxon>
        <taxon>Gammaproteobacteria</taxon>
        <taxon>Enterobacterales</taxon>
        <taxon>Enterobacteriaceae</taxon>
        <taxon>Salmonella</taxon>
    </lineage>
</organism>
<dbReference type="InterPro" id="IPR050739">
    <property type="entry name" value="MFP"/>
</dbReference>
<dbReference type="PANTHER" id="PTHR30386">
    <property type="entry name" value="MEMBRANE FUSION SUBUNIT OF EMRAB-TOLC MULTIDRUG EFFLUX PUMP"/>
    <property type="match status" value="1"/>
</dbReference>